<dbReference type="SUPFAM" id="SSF52540">
    <property type="entry name" value="P-loop containing nucleoside triphosphate hydrolases"/>
    <property type="match status" value="1"/>
</dbReference>
<feature type="region of interest" description="Disordered" evidence="2">
    <location>
        <begin position="302"/>
        <end position="431"/>
    </location>
</feature>
<evidence type="ECO:0000313" key="4">
    <source>
        <dbReference type="Proteomes" id="UP000474957"/>
    </source>
</evidence>
<protein>
    <submittedName>
        <fullName evidence="3">Uncharacterized protein</fullName>
    </submittedName>
</protein>
<dbReference type="Proteomes" id="UP000474957">
    <property type="component" value="Unassembled WGS sequence"/>
</dbReference>
<organism evidence="3 4">
    <name type="scientific">Halovulum marinum</name>
    <dbReference type="NCBI Taxonomy" id="2662447"/>
    <lineage>
        <taxon>Bacteria</taxon>
        <taxon>Pseudomonadati</taxon>
        <taxon>Pseudomonadota</taxon>
        <taxon>Alphaproteobacteria</taxon>
        <taxon>Rhodobacterales</taxon>
        <taxon>Paracoccaceae</taxon>
        <taxon>Halovulum</taxon>
    </lineage>
</organism>
<dbReference type="InterPro" id="IPR027417">
    <property type="entry name" value="P-loop_NTPase"/>
</dbReference>
<dbReference type="RefSeq" id="WP_233417033.1">
    <property type="nucleotide sequence ID" value="NZ_WIND01000012.1"/>
</dbReference>
<accession>A0A6L5Z2D4</accession>
<keyword evidence="4" id="KW-1185">Reference proteome</keyword>
<evidence type="ECO:0000256" key="2">
    <source>
        <dbReference type="SAM" id="MobiDB-lite"/>
    </source>
</evidence>
<dbReference type="Gene3D" id="3.40.50.300">
    <property type="entry name" value="P-loop containing nucleotide triphosphate hydrolases"/>
    <property type="match status" value="1"/>
</dbReference>
<evidence type="ECO:0000313" key="3">
    <source>
        <dbReference type="EMBL" id="MSU90741.1"/>
    </source>
</evidence>
<gene>
    <name evidence="3" type="ORF">GE300_14135</name>
</gene>
<feature type="coiled-coil region" evidence="1">
    <location>
        <begin position="925"/>
        <end position="955"/>
    </location>
</feature>
<dbReference type="EMBL" id="WIND01000012">
    <property type="protein sequence ID" value="MSU90741.1"/>
    <property type="molecule type" value="Genomic_DNA"/>
</dbReference>
<name>A0A6L5Z2D4_9RHOB</name>
<proteinExistence type="predicted"/>
<comment type="caution">
    <text evidence="3">The sequence shown here is derived from an EMBL/GenBank/DDBJ whole genome shotgun (WGS) entry which is preliminary data.</text>
</comment>
<feature type="coiled-coil region" evidence="1">
    <location>
        <begin position="183"/>
        <end position="254"/>
    </location>
</feature>
<sequence length="1732" mass="189337">MTALDVELAQSIFPIARSDRRKHSDLFRKFIAEHRLKDDKVFYDALLQIMASGDYAPLRSYDSRMTRSKHRSKTFGFRALRWLHNQSNGELVIERILDLPEDHFPFGTAEREVHMLYLGLLETETSAESASTAEEAPADAPPAWTELAHELAEGAQKLDRPEVDAAERLVALAEALAEACRAAAEAEMVREKIAARAANLRDRLVALGLDLSDAWLKDPDTERLDNIDAALSALERARQAASAAEDVFAAADREVRAAAEAQDYMRLQDLSPHAAEAKCQLRAAGAAEDKAVSALAALLRQDGTDGGSEDIGTEPTPATIGAGTQDAGMEAATGSESEVATAGYEPDVPVQQATDPDGDEASADGCEPEIREEMASEPEEDSLRNSIGDGHDDRSAPDPAIFREAGSAQDVSPKATPLSPDGSPDPGDADPEALLAQHIAAGDIAFAWHLARLRQMPVPAPILRALAILSAVQQAEDMADPRRSSALAELAAALQEAADPVAAARLAMAALLRPALFDPDHGARGLLGNLLGQAGLEAQAPLIEALGNLGYDVRLSAGLLAELAGARPPFAEPAMRERVAGWLAEARHRKTGHQPTYAIFHRELHSEGEIGCVVEAAIAGSANAEALASELINRLSHDRGAQEAFVSQAERSSGRPRRDRIEGMALDWFCRGIQEACDQLSDWLEAKRQDARQTQDHSREPLLRELGLLRKALDASVGEPPQGGGRLAEAAYLALAAKLDDLRALVDGRAEVSVAPRLRDLLEAPLLRLPGGCQDWTEEGDPAFDVERAARDTSLAAALLRPACIARDDAAAFDARISERATLAAHSLLERQKRSGSDAGQRVAREQQLGEAIDAARQQARERVARLRQSLTTIGYLDLDAATALPADLSRLAIIETALVAPVGGDAPALPAMNSFRLPDLPPDFPELDAVLAEMEDRRDQLQAQISRRQQLELERLTASPHGQSARALLAAFDRLDPVTADDAIAEIKAGREVPMPEAQAPDVFSRFFPDFVAKIAASPEETKRGRILTALETRGAAGPLDLECIDERRARRLKQLLEAWAQGENSLRQSQPPRLRETLAKVFELIGFSGIRIAEGREALPARLRLLTMQCDVPRRADGFLPSTFGSAPRGRYHLLAARADVSTDQLLRQIGSEAPDAPWIVVLFGRLDVKERYRLARQMRAEARTAVVLEETLLLFAGLESDDPFATFFDCAMPFAWQQPYTISPGQIPPEIFFGREAEIDKIVSRNAEGCLIYGGRQLGKSVLLNHVRGERNRPERGELALYLDIRSVGGPGVPPEGVWQSLAHELRATGAFHQLEPEARKLLATIEAWLDSDPARRLLVMFDEADNFLRAEHAAGYPHLLPLKGLMERTERRFKVVFAGLHNVRRMAHAPNSPLPHLGEPICIGPMNQSPANRAALRRLAVEPMRSAGLDYSDPGLASDMLARMNYYPSLVQVFGRQIVESFGRRPRAGDDGPRWKLDRESLFEGAAAERIADQIRDRFQLTLNLDVRYDCIARSIALHPALLVTDLPPELAIQVDPLSLSWRTGLRRGDRVIWAEEHLPATREGLAADLAVAIAVELCGWRLDLAAALVQAGLEDLAAPVAWLSRRAEAPIAGLEPPCPLAVLADNGCNDLHQRLWKAQLAALFPEIENRRLGIVSTHRSRLRLDDHLRCLGVASIEEIELGALRYQLRRYLNRTESERLDALARARNALAHRQPLNREDILLLLRN</sequence>
<evidence type="ECO:0000256" key="1">
    <source>
        <dbReference type="SAM" id="Coils"/>
    </source>
</evidence>
<keyword evidence="1" id="KW-0175">Coiled coil</keyword>
<reference evidence="3 4" key="1">
    <citation type="submission" date="2019-10" db="EMBL/GenBank/DDBJ databases">
        <title>Cognatihalovulum marinum gen. nov. sp. nov., a new member of the family Rhodobacteraceae isolated from deep seawater of the Northwest Indian Ocean.</title>
        <authorList>
            <person name="Ruan C."/>
            <person name="Wang J."/>
            <person name="Zheng X."/>
            <person name="Song L."/>
            <person name="Zhu Y."/>
            <person name="Huang Y."/>
            <person name="Lu Z."/>
            <person name="Du W."/>
            <person name="Huang L."/>
            <person name="Dai X."/>
        </authorList>
    </citation>
    <scope>NUCLEOTIDE SEQUENCE [LARGE SCALE GENOMIC DNA]</scope>
    <source>
        <strain evidence="3 4">2CG4</strain>
    </source>
</reference>